<proteinExistence type="predicted"/>
<reference evidence="5 6" key="1">
    <citation type="submission" date="2018-09" db="EMBL/GenBank/DDBJ databases">
        <title>A high-quality reference genome of wild soybean provides a powerful tool to mine soybean genomes.</title>
        <authorList>
            <person name="Xie M."/>
            <person name="Chung C.Y.L."/>
            <person name="Li M.-W."/>
            <person name="Wong F.-L."/>
            <person name="Chan T.-F."/>
            <person name="Lam H.-M."/>
        </authorList>
    </citation>
    <scope>NUCLEOTIDE SEQUENCE [LARGE SCALE GENOMIC DNA]</scope>
    <source>
        <strain evidence="6">cv. W05</strain>
        <tissue evidence="5">Hypocotyl of etiolated seedlings</tissue>
    </source>
</reference>
<feature type="compositionally biased region" description="Basic residues" evidence="1">
    <location>
        <begin position="1"/>
        <end position="11"/>
    </location>
</feature>
<protein>
    <submittedName>
        <fullName evidence="5">Acetolactate synthase small subunit 1, chloroplastic</fullName>
        <ecNumber evidence="5">2.2.1.6</ecNumber>
    </submittedName>
</protein>
<dbReference type="EMBL" id="QZWG01000001">
    <property type="protein sequence ID" value="RZC28757.1"/>
    <property type="molecule type" value="Genomic_DNA"/>
</dbReference>
<evidence type="ECO:0000259" key="2">
    <source>
        <dbReference type="Pfam" id="PF10369"/>
    </source>
</evidence>
<dbReference type="InterPro" id="IPR019455">
    <property type="entry name" value="Acetolactate_synth_ssu_C"/>
</dbReference>
<dbReference type="InterPro" id="IPR045865">
    <property type="entry name" value="ACT-like_dom_sf"/>
</dbReference>
<dbReference type="InterPro" id="IPR025558">
    <property type="entry name" value="DUF4283"/>
</dbReference>
<feature type="region of interest" description="Disordered" evidence="1">
    <location>
        <begin position="1"/>
        <end position="83"/>
    </location>
</feature>
<evidence type="ECO:0000259" key="3">
    <source>
        <dbReference type="Pfam" id="PF13966"/>
    </source>
</evidence>
<evidence type="ECO:0000313" key="5">
    <source>
        <dbReference type="EMBL" id="RZC28757.1"/>
    </source>
</evidence>
<name>A0A445LZL2_GLYSO</name>
<dbReference type="GO" id="GO:0003984">
    <property type="term" value="F:acetolactate synthase activity"/>
    <property type="evidence" value="ECO:0007669"/>
    <property type="project" value="UniProtKB-EC"/>
</dbReference>
<dbReference type="EC" id="2.2.1.6" evidence="5"/>
<dbReference type="Pfam" id="PF13966">
    <property type="entry name" value="zf-RVT"/>
    <property type="match status" value="1"/>
</dbReference>
<dbReference type="PANTHER" id="PTHR33233">
    <property type="entry name" value="ENDONUCLEASE/EXONUCLEASE/PHOSPHATASE"/>
    <property type="match status" value="1"/>
</dbReference>
<dbReference type="Pfam" id="PF10369">
    <property type="entry name" value="ALS_ss_C"/>
    <property type="match status" value="1"/>
</dbReference>
<evidence type="ECO:0000313" key="6">
    <source>
        <dbReference type="Proteomes" id="UP000289340"/>
    </source>
</evidence>
<feature type="domain" description="Acetolactate synthase small subunit C-terminal" evidence="2">
    <location>
        <begin position="737"/>
        <end position="787"/>
    </location>
</feature>
<evidence type="ECO:0000256" key="1">
    <source>
        <dbReference type="SAM" id="MobiDB-lite"/>
    </source>
</evidence>
<dbReference type="Gene3D" id="3.30.70.1150">
    <property type="entry name" value="ACT-like. Chain A, domain 2"/>
    <property type="match status" value="1"/>
</dbReference>
<feature type="domain" description="Reverse transcriptase zinc-binding" evidence="3">
    <location>
        <begin position="486"/>
        <end position="566"/>
    </location>
</feature>
<dbReference type="SUPFAM" id="SSF55021">
    <property type="entry name" value="ACT-like"/>
    <property type="match status" value="1"/>
</dbReference>
<dbReference type="Proteomes" id="UP000289340">
    <property type="component" value="Chromosome 1"/>
</dbReference>
<dbReference type="InterPro" id="IPR026960">
    <property type="entry name" value="RVT-Znf"/>
</dbReference>
<gene>
    <name evidence="5" type="ORF">D0Y65_000646</name>
</gene>
<sequence length="864" mass="100660">MGRGRPPKKKLVPPTPKSPVVSSPVDHSDSRSHNVSNSRLINEEIVEIETLDEDPEARDEEIVDEVPKEFEPEKPNQAESHDEGRKLWVDVLKDNRNPTKGRVMKFIAPQVMDGKIEVLIEDDDIRSEVKFWESSLILYAMGADLSMSAVKNFMTRSWNFVQLPDMYFNDEGYFILDFKSFRDRDEVLLRGPYMIRNIPLLIREWRLGFKIKDELLQTLPIWVKLPQLPIILWGDTSLNKIGSALGNPIMTDECTANRLRVSYARILVEMDITKELPQTITIVDNEGEKIQQTISSCSLEEIKVPWRFSRSLSRAFWIQQLTSYKEGTFPFRYLGVPVTSKKLSVIHYMPLVDKLCIWFPKTVLSKINAICRLFLWTGGSTINRKSPIAWEKVCKSTVKGGLNVLDLEIWNSMFMMKLLWNICAKTDDLWVRWIHVYYLKNEDMMHRIFKGPDSGIFKTILLQRDNIRNMQNVWNEMLQSGRFIGRKVYGNLLPDTPNVVWAKLILHNRARPRAIFTLWMICHGNLATKARLHRFEMLNNNQCVFCAEVETIDHLFFDFFMLKKFWVGILHWLGIHHTPRIWNEEINWILNCYGGKGWKSELVRLALTETVHELWLFRNDSCFNQRDDNRNCIERIINNIVYRGWSSPKLRPHIALLMLQFDFSLLISNMQCCKLIDCYADSQLKAYVIAIKRSWWELRIIVRSVTVLHSMNINSCNTRMVHLLLLLRTLYLNMEYSHLKWLVDIFRAKIVEISQHSVTIEVIGDPRNMAAVQRNFNKFGIKEIAKIGKGDVYSIEPPYDFIVNHVLDAHWGVLNEEDVGIALGIVEKMCEVGFTLSTEVLQCILQICEESYEYILVVADVGGY</sequence>
<keyword evidence="5" id="KW-0808">Transferase</keyword>
<feature type="compositionally biased region" description="Basic and acidic residues" evidence="1">
    <location>
        <begin position="65"/>
        <end position="83"/>
    </location>
</feature>
<accession>A0A445LZL2</accession>
<dbReference type="AlphaFoldDB" id="A0A445LZL2"/>
<comment type="caution">
    <text evidence="5">The sequence shown here is derived from an EMBL/GenBank/DDBJ whole genome shotgun (WGS) entry which is preliminary data.</text>
</comment>
<feature type="domain" description="DUF4283" evidence="4">
    <location>
        <begin position="131"/>
        <end position="211"/>
    </location>
</feature>
<dbReference type="PANTHER" id="PTHR33233:SF17">
    <property type="entry name" value="DUF4283 DOMAIN-CONTAINING PROTEIN"/>
    <property type="match status" value="1"/>
</dbReference>
<dbReference type="InterPro" id="IPR027271">
    <property type="entry name" value="Acetolactate_synth/TF_NikR_C"/>
</dbReference>
<evidence type="ECO:0000259" key="4">
    <source>
        <dbReference type="Pfam" id="PF14111"/>
    </source>
</evidence>
<keyword evidence="6" id="KW-1185">Reference proteome</keyword>
<organism evidence="5 6">
    <name type="scientific">Glycine soja</name>
    <name type="common">Wild soybean</name>
    <dbReference type="NCBI Taxonomy" id="3848"/>
    <lineage>
        <taxon>Eukaryota</taxon>
        <taxon>Viridiplantae</taxon>
        <taxon>Streptophyta</taxon>
        <taxon>Embryophyta</taxon>
        <taxon>Tracheophyta</taxon>
        <taxon>Spermatophyta</taxon>
        <taxon>Magnoliopsida</taxon>
        <taxon>eudicotyledons</taxon>
        <taxon>Gunneridae</taxon>
        <taxon>Pentapetalae</taxon>
        <taxon>rosids</taxon>
        <taxon>fabids</taxon>
        <taxon>Fabales</taxon>
        <taxon>Fabaceae</taxon>
        <taxon>Papilionoideae</taxon>
        <taxon>50 kb inversion clade</taxon>
        <taxon>NPAAA clade</taxon>
        <taxon>indigoferoid/millettioid clade</taxon>
        <taxon>Phaseoleae</taxon>
        <taxon>Glycine</taxon>
        <taxon>Glycine subgen. Soja</taxon>
    </lineage>
</organism>
<feature type="compositionally biased region" description="Acidic residues" evidence="1">
    <location>
        <begin position="44"/>
        <end position="64"/>
    </location>
</feature>
<dbReference type="Pfam" id="PF14111">
    <property type="entry name" value="DUF4283"/>
    <property type="match status" value="1"/>
</dbReference>